<name>A0A2B4RAJ4_STYPI</name>
<keyword evidence="4" id="KW-1185">Reference proteome</keyword>
<dbReference type="CDD" id="cd00637">
    <property type="entry name" value="7tm_classA_rhodopsin-like"/>
    <property type="match status" value="1"/>
</dbReference>
<sequence length="283" mass="32081">MKLPSFQTEARLRDEVKATKTIAITIAASVFCYISALLFAAVVCNQKSIKDDYWFAFIVRLSIESSSTVNPIIYYTRTRSFQTVPKKPFGSSDYEERPNINESRVLEGTKNLARNQNGLDVKMDGNSTGEAYVRNQRDAMAILSVDTAKDNAGNYYADEKQLSRAGQRSECRVNSSLESVRTEKDEERKNSGMLGPIIWSSFSRSGCNTHTAAEDSGGAERKERAHHIRRKGKKTRVFRKKEEPPFQAVWCYQLKCGGRHGKSLRRKKFLTMWHGVRSGRSQT</sequence>
<evidence type="ECO:0000313" key="3">
    <source>
        <dbReference type="EMBL" id="PFX13377.1"/>
    </source>
</evidence>
<keyword evidence="2" id="KW-0812">Transmembrane</keyword>
<reference evidence="4" key="1">
    <citation type="journal article" date="2017" name="bioRxiv">
        <title>Comparative analysis of the genomes of Stylophora pistillata and Acropora digitifera provides evidence for extensive differences between species of corals.</title>
        <authorList>
            <person name="Voolstra C.R."/>
            <person name="Li Y."/>
            <person name="Liew Y.J."/>
            <person name="Baumgarten S."/>
            <person name="Zoccola D."/>
            <person name="Flot J.-F."/>
            <person name="Tambutte S."/>
            <person name="Allemand D."/>
            <person name="Aranda M."/>
        </authorList>
    </citation>
    <scope>NUCLEOTIDE SEQUENCE [LARGE SCALE GENOMIC DNA]</scope>
</reference>
<dbReference type="EMBL" id="LSMT01000992">
    <property type="protein sequence ID" value="PFX13377.1"/>
    <property type="molecule type" value="Genomic_DNA"/>
</dbReference>
<dbReference type="Proteomes" id="UP000225706">
    <property type="component" value="Unassembled WGS sequence"/>
</dbReference>
<feature type="compositionally biased region" description="Basic residues" evidence="1">
    <location>
        <begin position="224"/>
        <end position="236"/>
    </location>
</feature>
<keyword evidence="2" id="KW-1133">Transmembrane helix</keyword>
<dbReference type="AlphaFoldDB" id="A0A2B4RAJ4"/>
<feature type="transmembrane region" description="Helical" evidence="2">
    <location>
        <begin position="21"/>
        <end position="43"/>
    </location>
</feature>
<accession>A0A2B4RAJ4</accession>
<evidence type="ECO:0000313" key="4">
    <source>
        <dbReference type="Proteomes" id="UP000225706"/>
    </source>
</evidence>
<dbReference type="Gene3D" id="1.20.1070.10">
    <property type="entry name" value="Rhodopsin 7-helix transmembrane proteins"/>
    <property type="match status" value="1"/>
</dbReference>
<keyword evidence="2" id="KW-0472">Membrane</keyword>
<dbReference type="SUPFAM" id="SSF81321">
    <property type="entry name" value="Family A G protein-coupled receptor-like"/>
    <property type="match status" value="1"/>
</dbReference>
<feature type="region of interest" description="Disordered" evidence="1">
    <location>
        <begin position="209"/>
        <end position="236"/>
    </location>
</feature>
<organism evidence="3 4">
    <name type="scientific">Stylophora pistillata</name>
    <name type="common">Smooth cauliflower coral</name>
    <dbReference type="NCBI Taxonomy" id="50429"/>
    <lineage>
        <taxon>Eukaryota</taxon>
        <taxon>Metazoa</taxon>
        <taxon>Cnidaria</taxon>
        <taxon>Anthozoa</taxon>
        <taxon>Hexacorallia</taxon>
        <taxon>Scleractinia</taxon>
        <taxon>Astrocoeniina</taxon>
        <taxon>Pocilloporidae</taxon>
        <taxon>Stylophora</taxon>
    </lineage>
</organism>
<evidence type="ECO:0000256" key="2">
    <source>
        <dbReference type="SAM" id="Phobius"/>
    </source>
</evidence>
<protein>
    <submittedName>
        <fullName evidence="3">Uncharacterized protein</fullName>
    </submittedName>
</protein>
<comment type="caution">
    <text evidence="3">The sequence shown here is derived from an EMBL/GenBank/DDBJ whole genome shotgun (WGS) entry which is preliminary data.</text>
</comment>
<evidence type="ECO:0000256" key="1">
    <source>
        <dbReference type="SAM" id="MobiDB-lite"/>
    </source>
</evidence>
<proteinExistence type="predicted"/>
<gene>
    <name evidence="3" type="ORF">AWC38_SpisGene22541</name>
</gene>